<accession>A0A2I2KVP9</accession>
<evidence type="ECO:0000313" key="2">
    <source>
        <dbReference type="Proteomes" id="UP000234331"/>
    </source>
</evidence>
<dbReference type="AlphaFoldDB" id="A0A2I2KVP9"/>
<evidence type="ECO:0000313" key="1">
    <source>
        <dbReference type="EMBL" id="SNQ49739.1"/>
    </source>
</evidence>
<keyword evidence="2" id="KW-1185">Reference proteome</keyword>
<name>A0A2I2KVP9_9ACTN</name>
<sequence length="94" mass="10654">MRWQLSWIWACRVRSRCPTASTTFRMGYFSRTVPHILRQLNSSALVIFIDGIFGSRSDRSEFSFPPPKHSLYHIQGTAAGTLCPRDCSPGCVMT</sequence>
<proteinExistence type="predicted"/>
<dbReference type="Proteomes" id="UP000234331">
    <property type="component" value="Unassembled WGS sequence"/>
</dbReference>
<dbReference type="EMBL" id="FZMO01000301">
    <property type="protein sequence ID" value="SNQ49739.1"/>
    <property type="molecule type" value="Genomic_DNA"/>
</dbReference>
<organism evidence="1 2">
    <name type="scientific">Frankia canadensis</name>
    <dbReference type="NCBI Taxonomy" id="1836972"/>
    <lineage>
        <taxon>Bacteria</taxon>
        <taxon>Bacillati</taxon>
        <taxon>Actinomycetota</taxon>
        <taxon>Actinomycetes</taxon>
        <taxon>Frankiales</taxon>
        <taxon>Frankiaceae</taxon>
        <taxon>Frankia</taxon>
    </lineage>
</organism>
<gene>
    <name evidence="1" type="ORF">FRACA_370016</name>
</gene>
<reference evidence="1 2" key="1">
    <citation type="submission" date="2017-06" db="EMBL/GenBank/DDBJ databases">
        <authorList>
            <person name="Kim H.J."/>
            <person name="Triplett B.A."/>
        </authorList>
    </citation>
    <scope>NUCLEOTIDE SEQUENCE [LARGE SCALE GENOMIC DNA]</scope>
    <source>
        <strain evidence="1">FRACA_ARgP5</strain>
    </source>
</reference>
<protein>
    <submittedName>
        <fullName evidence="1">Uncharacterized protein</fullName>
    </submittedName>
</protein>